<keyword evidence="1" id="KW-0472">Membrane</keyword>
<dbReference type="GO" id="GO:0016989">
    <property type="term" value="F:sigma factor antagonist activity"/>
    <property type="evidence" value="ECO:0007669"/>
    <property type="project" value="TreeGrafter"/>
</dbReference>
<keyword evidence="1" id="KW-1133">Transmembrane helix</keyword>
<evidence type="ECO:0000313" key="5">
    <source>
        <dbReference type="Proteomes" id="UP000036958"/>
    </source>
</evidence>
<dbReference type="InterPro" id="IPR012373">
    <property type="entry name" value="Ferrdict_sens_TM"/>
</dbReference>
<dbReference type="Gene3D" id="3.55.50.30">
    <property type="match status" value="1"/>
</dbReference>
<sequence>MKNETNDRNQANKLLTRLDRLNDRLEIPYSRSKAEVWAAMEARLEPKAPVKTIKLVHRPVFRLAMAASVLLMVGLIGLMRFYSVDMTTSPGQQLVVDLPDGSTVHLSAVSTVSYHPYWWRFARELDLEGEAFFEVEPGSRFTVSSTMGATSVLGTRFNVYARGESYRVACQTGKVKVVGQQNGSEVILTANEKAALKAGNGFEVQRGINFEAEAAWINDEFDFKNKPLVEVLEEVERQYGVHIQGKDVLNDGTYDASISGRLVRSELNTESILEMICTIYNLKFEKLNSSEYRIRQNQ</sequence>
<keyword evidence="5" id="KW-1185">Reference proteome</keyword>
<evidence type="ECO:0008006" key="6">
    <source>
        <dbReference type="Google" id="ProtNLM"/>
    </source>
</evidence>
<protein>
    <recommendedName>
        <fullName evidence="6">FecR protein domain-containing protein</fullName>
    </recommendedName>
</protein>
<dbReference type="AlphaFoldDB" id="A0A0L8V520"/>
<feature type="domain" description="FecR protein" evidence="2">
    <location>
        <begin position="85"/>
        <end position="176"/>
    </location>
</feature>
<dbReference type="PANTHER" id="PTHR30273">
    <property type="entry name" value="PERIPLASMIC SIGNAL SENSOR AND SIGMA FACTOR ACTIVATOR FECR-RELATED"/>
    <property type="match status" value="1"/>
</dbReference>
<reference evidence="5" key="1">
    <citation type="submission" date="2015-07" db="EMBL/GenBank/DDBJ databases">
        <title>Genome sequencing of Sunxiuqinia dokdonensis strain SK.</title>
        <authorList>
            <person name="Ahn S."/>
            <person name="Kim B.-C."/>
        </authorList>
    </citation>
    <scope>NUCLEOTIDE SEQUENCE [LARGE SCALE GENOMIC DNA]</scope>
    <source>
        <strain evidence="5">SK</strain>
    </source>
</reference>
<dbReference type="STRING" id="1409788.NC99_37370"/>
<name>A0A0L8V520_9BACT</name>
<dbReference type="EMBL" id="LGIA01000187">
    <property type="protein sequence ID" value="KOH43458.1"/>
    <property type="molecule type" value="Genomic_DNA"/>
</dbReference>
<dbReference type="PIRSF" id="PIRSF018266">
    <property type="entry name" value="FecR"/>
    <property type="match status" value="1"/>
</dbReference>
<proteinExistence type="predicted"/>
<evidence type="ECO:0000259" key="2">
    <source>
        <dbReference type="Pfam" id="PF04773"/>
    </source>
</evidence>
<accession>A0A0L8V520</accession>
<dbReference type="InterPro" id="IPR032508">
    <property type="entry name" value="FecR_C"/>
</dbReference>
<keyword evidence="1" id="KW-0812">Transmembrane</keyword>
<gene>
    <name evidence="4" type="ORF">NC99_37370</name>
</gene>
<dbReference type="Pfam" id="PF04773">
    <property type="entry name" value="FecR"/>
    <property type="match status" value="1"/>
</dbReference>
<dbReference type="RefSeq" id="WP_053186598.1">
    <property type="nucleotide sequence ID" value="NZ_LGIA01000187.1"/>
</dbReference>
<evidence type="ECO:0000256" key="1">
    <source>
        <dbReference type="SAM" id="Phobius"/>
    </source>
</evidence>
<dbReference type="Pfam" id="PF16344">
    <property type="entry name" value="FecR_C"/>
    <property type="match status" value="1"/>
</dbReference>
<comment type="caution">
    <text evidence="4">The sequence shown here is derived from an EMBL/GenBank/DDBJ whole genome shotgun (WGS) entry which is preliminary data.</text>
</comment>
<feature type="transmembrane region" description="Helical" evidence="1">
    <location>
        <begin position="60"/>
        <end position="82"/>
    </location>
</feature>
<dbReference type="Gene3D" id="2.60.120.1440">
    <property type="match status" value="1"/>
</dbReference>
<dbReference type="PANTHER" id="PTHR30273:SF2">
    <property type="entry name" value="PROTEIN FECR"/>
    <property type="match status" value="1"/>
</dbReference>
<evidence type="ECO:0000313" key="4">
    <source>
        <dbReference type="EMBL" id="KOH43458.1"/>
    </source>
</evidence>
<organism evidence="4 5">
    <name type="scientific">Sunxiuqinia dokdonensis</name>
    <dbReference type="NCBI Taxonomy" id="1409788"/>
    <lineage>
        <taxon>Bacteria</taxon>
        <taxon>Pseudomonadati</taxon>
        <taxon>Bacteroidota</taxon>
        <taxon>Bacteroidia</taxon>
        <taxon>Marinilabiliales</taxon>
        <taxon>Prolixibacteraceae</taxon>
        <taxon>Sunxiuqinia</taxon>
    </lineage>
</organism>
<feature type="domain" description="Protein FecR C-terminal" evidence="3">
    <location>
        <begin position="221"/>
        <end position="286"/>
    </location>
</feature>
<dbReference type="OrthoDB" id="1096949at2"/>
<dbReference type="InterPro" id="IPR006860">
    <property type="entry name" value="FecR"/>
</dbReference>
<dbReference type="Proteomes" id="UP000036958">
    <property type="component" value="Unassembled WGS sequence"/>
</dbReference>
<evidence type="ECO:0000259" key="3">
    <source>
        <dbReference type="Pfam" id="PF16344"/>
    </source>
</evidence>